<dbReference type="AlphaFoldDB" id="A0AA88VVW0"/>
<feature type="compositionally biased region" description="Low complexity" evidence="1">
    <location>
        <begin position="110"/>
        <end position="135"/>
    </location>
</feature>
<proteinExistence type="predicted"/>
<organism evidence="2 3">
    <name type="scientific">Escallonia herrerae</name>
    <dbReference type="NCBI Taxonomy" id="1293975"/>
    <lineage>
        <taxon>Eukaryota</taxon>
        <taxon>Viridiplantae</taxon>
        <taxon>Streptophyta</taxon>
        <taxon>Embryophyta</taxon>
        <taxon>Tracheophyta</taxon>
        <taxon>Spermatophyta</taxon>
        <taxon>Magnoliopsida</taxon>
        <taxon>eudicotyledons</taxon>
        <taxon>Gunneridae</taxon>
        <taxon>Pentapetalae</taxon>
        <taxon>asterids</taxon>
        <taxon>campanulids</taxon>
        <taxon>Escalloniales</taxon>
        <taxon>Escalloniaceae</taxon>
        <taxon>Escallonia</taxon>
    </lineage>
</organism>
<reference evidence="2" key="1">
    <citation type="submission" date="2022-12" db="EMBL/GenBank/DDBJ databases">
        <title>Draft genome assemblies for two species of Escallonia (Escalloniales).</title>
        <authorList>
            <person name="Chanderbali A."/>
            <person name="Dervinis C."/>
            <person name="Anghel I."/>
            <person name="Soltis D."/>
            <person name="Soltis P."/>
            <person name="Zapata F."/>
        </authorList>
    </citation>
    <scope>NUCLEOTIDE SEQUENCE</scope>
    <source>
        <strain evidence="2">UCBG64.0493</strain>
        <tissue evidence="2">Leaf</tissue>
    </source>
</reference>
<dbReference type="InterPro" id="IPR039312">
    <property type="entry name" value="ZPR"/>
</dbReference>
<dbReference type="PANTHER" id="PTHR33601:SF1">
    <property type="entry name" value="PROTEIN LITTLE ZIPPER 4"/>
    <property type="match status" value="1"/>
</dbReference>
<comment type="caution">
    <text evidence="2">The sequence shown here is derived from an EMBL/GenBank/DDBJ whole genome shotgun (WGS) entry which is preliminary data.</text>
</comment>
<name>A0AA88VVW0_9ASTE</name>
<feature type="region of interest" description="Disordered" evidence="1">
    <location>
        <begin position="107"/>
        <end position="135"/>
    </location>
</feature>
<dbReference type="Proteomes" id="UP001188597">
    <property type="component" value="Unassembled WGS sequence"/>
</dbReference>
<sequence length="135" mass="15359">MEIGKDSQGACTCRGVKKSRPYHRSGDRLEGAAVECKTEDSWLGEDQAKVLAIRDQRLIERRRIGMEKFNSELYLQNCQIIQENERLRKKAEMLNQENQVLLSELKQKLSAASSTSKPESSSSKNSSNRRPPAYN</sequence>
<dbReference type="PANTHER" id="PTHR33601">
    <property type="entry name" value="PROTEIN LITTLE ZIPPER 4"/>
    <property type="match status" value="1"/>
</dbReference>
<keyword evidence="3" id="KW-1185">Reference proteome</keyword>
<protein>
    <submittedName>
        <fullName evidence="2">Uncharacterized protein</fullName>
    </submittedName>
</protein>
<evidence type="ECO:0000313" key="2">
    <source>
        <dbReference type="EMBL" id="KAK3015038.1"/>
    </source>
</evidence>
<dbReference type="EMBL" id="JAVXUP010001170">
    <property type="protein sequence ID" value="KAK3015038.1"/>
    <property type="molecule type" value="Genomic_DNA"/>
</dbReference>
<evidence type="ECO:0000313" key="3">
    <source>
        <dbReference type="Proteomes" id="UP001188597"/>
    </source>
</evidence>
<gene>
    <name evidence="2" type="ORF">RJ639_005563</name>
</gene>
<accession>A0AA88VVW0</accession>
<evidence type="ECO:0000256" key="1">
    <source>
        <dbReference type="SAM" id="MobiDB-lite"/>
    </source>
</evidence>